<organism evidence="1 2">
    <name type="scientific">Smallanthus sonchifolius</name>
    <dbReference type="NCBI Taxonomy" id="185202"/>
    <lineage>
        <taxon>Eukaryota</taxon>
        <taxon>Viridiplantae</taxon>
        <taxon>Streptophyta</taxon>
        <taxon>Embryophyta</taxon>
        <taxon>Tracheophyta</taxon>
        <taxon>Spermatophyta</taxon>
        <taxon>Magnoliopsida</taxon>
        <taxon>eudicotyledons</taxon>
        <taxon>Gunneridae</taxon>
        <taxon>Pentapetalae</taxon>
        <taxon>asterids</taxon>
        <taxon>campanulids</taxon>
        <taxon>Asterales</taxon>
        <taxon>Asteraceae</taxon>
        <taxon>Asteroideae</taxon>
        <taxon>Heliantheae alliance</taxon>
        <taxon>Millerieae</taxon>
        <taxon>Smallanthus</taxon>
    </lineage>
</organism>
<reference evidence="2" key="1">
    <citation type="journal article" date="2022" name="Mol. Ecol. Resour.">
        <title>The genomes of chicory, endive, great burdock and yacon provide insights into Asteraceae palaeo-polyploidization history and plant inulin production.</title>
        <authorList>
            <person name="Fan W."/>
            <person name="Wang S."/>
            <person name="Wang H."/>
            <person name="Wang A."/>
            <person name="Jiang F."/>
            <person name="Liu H."/>
            <person name="Zhao H."/>
            <person name="Xu D."/>
            <person name="Zhang Y."/>
        </authorList>
    </citation>
    <scope>NUCLEOTIDE SEQUENCE [LARGE SCALE GENOMIC DNA]</scope>
    <source>
        <strain evidence="2">cv. Yunnan</strain>
    </source>
</reference>
<reference evidence="1 2" key="2">
    <citation type="journal article" date="2022" name="Mol. Ecol. Resour.">
        <title>The genomes of chicory, endive, great burdock and yacon provide insights into Asteraceae paleo-polyploidization history and plant inulin production.</title>
        <authorList>
            <person name="Fan W."/>
            <person name="Wang S."/>
            <person name="Wang H."/>
            <person name="Wang A."/>
            <person name="Jiang F."/>
            <person name="Liu H."/>
            <person name="Zhao H."/>
            <person name="Xu D."/>
            <person name="Zhang Y."/>
        </authorList>
    </citation>
    <scope>NUCLEOTIDE SEQUENCE [LARGE SCALE GENOMIC DNA]</scope>
    <source>
        <strain evidence="2">cv. Yunnan</strain>
        <tissue evidence="1">Leaves</tissue>
    </source>
</reference>
<dbReference type="EMBL" id="CM042029">
    <property type="protein sequence ID" value="KAI3792980.1"/>
    <property type="molecule type" value="Genomic_DNA"/>
</dbReference>
<gene>
    <name evidence="1" type="ORF">L1987_35592</name>
</gene>
<dbReference type="Proteomes" id="UP001056120">
    <property type="component" value="Linkage Group LG12"/>
</dbReference>
<comment type="caution">
    <text evidence="1">The sequence shown here is derived from an EMBL/GenBank/DDBJ whole genome shotgun (WGS) entry which is preliminary data.</text>
</comment>
<sequence length="66" mass="7771">MELFTLERPFSLQNSDFISLKYQIIAQPHSQDRSRSEKDEPESIIAHLYSIDLIHHMIISTTKQQN</sequence>
<proteinExistence type="predicted"/>
<name>A0ACB9HCS9_9ASTR</name>
<protein>
    <submittedName>
        <fullName evidence="1">Uncharacterized protein</fullName>
    </submittedName>
</protein>
<keyword evidence="2" id="KW-1185">Reference proteome</keyword>
<evidence type="ECO:0000313" key="1">
    <source>
        <dbReference type="EMBL" id="KAI3792980.1"/>
    </source>
</evidence>
<accession>A0ACB9HCS9</accession>
<evidence type="ECO:0000313" key="2">
    <source>
        <dbReference type="Proteomes" id="UP001056120"/>
    </source>
</evidence>